<proteinExistence type="predicted"/>
<sequence>MAAIGNVHQASAARGPFEESELTSGATLIALQTVVIYQLAMPTVPESFCLPSITDYLYYFFGQFRHLITVKRSDSIDQHTVKHASIKLASSKHQPVEQQWPLKQYYYLRHRCVK</sequence>
<dbReference type="EMBL" id="BPPX01000028">
    <property type="protein sequence ID" value="GJC87801.1"/>
    <property type="molecule type" value="Genomic_DNA"/>
</dbReference>
<comment type="caution">
    <text evidence="1">The sequence shown here is derived from an EMBL/GenBank/DDBJ whole genome shotgun (WGS) entry which is preliminary data.</text>
</comment>
<name>A0AA37GWR2_9PEZI</name>
<evidence type="ECO:0000313" key="1">
    <source>
        <dbReference type="EMBL" id="GJC87801.1"/>
    </source>
</evidence>
<protein>
    <submittedName>
        <fullName evidence="1">Uncharacterized protein</fullName>
    </submittedName>
</protein>
<gene>
    <name evidence="1" type="ORF">ColLi_10639</name>
</gene>
<keyword evidence="2" id="KW-1185">Reference proteome</keyword>
<dbReference type="AlphaFoldDB" id="A0AA37GWR2"/>
<organism evidence="1 2">
    <name type="scientific">Colletotrichum liriopes</name>
    <dbReference type="NCBI Taxonomy" id="708192"/>
    <lineage>
        <taxon>Eukaryota</taxon>
        <taxon>Fungi</taxon>
        <taxon>Dikarya</taxon>
        <taxon>Ascomycota</taxon>
        <taxon>Pezizomycotina</taxon>
        <taxon>Sordariomycetes</taxon>
        <taxon>Hypocreomycetidae</taxon>
        <taxon>Glomerellales</taxon>
        <taxon>Glomerellaceae</taxon>
        <taxon>Colletotrichum</taxon>
        <taxon>Colletotrichum spaethianum species complex</taxon>
    </lineage>
</organism>
<reference evidence="1 2" key="1">
    <citation type="submission" date="2021-07" db="EMBL/GenBank/DDBJ databases">
        <title>Genome data of Colletotrichum spaethianum.</title>
        <authorList>
            <person name="Utami Y.D."/>
            <person name="Hiruma K."/>
        </authorList>
    </citation>
    <scope>NUCLEOTIDE SEQUENCE [LARGE SCALE GENOMIC DNA]</scope>
    <source>
        <strain evidence="1 2">MAFF 242679</strain>
    </source>
</reference>
<accession>A0AA37GWR2</accession>
<dbReference type="Proteomes" id="UP001055172">
    <property type="component" value="Unassembled WGS sequence"/>
</dbReference>
<evidence type="ECO:0000313" key="2">
    <source>
        <dbReference type="Proteomes" id="UP001055172"/>
    </source>
</evidence>